<accession>W7MGX4</accession>
<dbReference type="AlphaFoldDB" id="W7MGX4"/>
<evidence type="ECO:0000313" key="2">
    <source>
        <dbReference type="EMBL" id="EWG50943.1"/>
    </source>
</evidence>
<dbReference type="OrthoDB" id="5102351at2759"/>
<evidence type="ECO:0000313" key="3">
    <source>
        <dbReference type="Proteomes" id="UP000009096"/>
    </source>
</evidence>
<evidence type="ECO:0000256" key="1">
    <source>
        <dbReference type="SAM" id="MobiDB-lite"/>
    </source>
</evidence>
<dbReference type="VEuPathDB" id="FungiDB:FVEG_10059"/>
<protein>
    <submittedName>
        <fullName evidence="2">Uncharacterized protein</fullName>
    </submittedName>
</protein>
<feature type="region of interest" description="Disordered" evidence="1">
    <location>
        <begin position="74"/>
        <end position="96"/>
    </location>
</feature>
<organism evidence="2 3">
    <name type="scientific">Gibberella moniliformis (strain M3125 / FGSC 7600)</name>
    <name type="common">Maize ear and stalk rot fungus</name>
    <name type="synonym">Fusarium verticillioides</name>
    <dbReference type="NCBI Taxonomy" id="334819"/>
    <lineage>
        <taxon>Eukaryota</taxon>
        <taxon>Fungi</taxon>
        <taxon>Dikarya</taxon>
        <taxon>Ascomycota</taxon>
        <taxon>Pezizomycotina</taxon>
        <taxon>Sordariomycetes</taxon>
        <taxon>Hypocreomycetidae</taxon>
        <taxon>Hypocreales</taxon>
        <taxon>Nectriaceae</taxon>
        <taxon>Fusarium</taxon>
        <taxon>Fusarium fujikuroi species complex</taxon>
    </lineage>
</organism>
<gene>
    <name evidence="2" type="ORF">FVEG_10059</name>
</gene>
<feature type="compositionally biased region" description="Low complexity" evidence="1">
    <location>
        <begin position="137"/>
        <end position="153"/>
    </location>
</feature>
<dbReference type="EMBL" id="DS022255">
    <property type="protein sequence ID" value="EWG50943.1"/>
    <property type="molecule type" value="Genomic_DNA"/>
</dbReference>
<sequence length="330" mass="33829">MISPLIFVSGSLRIVTPSFQSLVTMVSAKLIGALALFSLGAVEASVCKPSPSSVASSAIGTASSVQSSATESSFIETTSTAEPSLSSSDVSTSSDDVTSTLGSSTTFATLISTSASFDDASSTIEVTSTSGEIVGSTTTAEATTTTAEPDTTTTTVEATTASAATTTAAPAPEPTFRLFTNDSPDPNLNGGIGYCKLEQTLNFFSMKFTPTSALAPTFKIDPTTGAVKVVSGPAGSTGESMISTTIQGVFTSSYLRIIPEALIDTDAQEVVSCSIAENQFNELVCDWPGGGIADFWTCSGSWILVQPGYTLPGSFCSDPVYKISVHAQFV</sequence>
<proteinExistence type="predicted"/>
<dbReference type="GeneID" id="30067674"/>
<dbReference type="EMBL" id="CM000586">
    <property type="protein sequence ID" value="EWG50943.1"/>
    <property type="molecule type" value="Genomic_DNA"/>
</dbReference>
<dbReference type="KEGG" id="fvr:FVEG_10059"/>
<reference evidence="2 3" key="1">
    <citation type="journal article" date="2010" name="Nature">
        <title>Comparative genomics reveals mobile pathogenicity chromosomes in Fusarium.</title>
        <authorList>
            <person name="Ma L.J."/>
            <person name="van der Does H.C."/>
            <person name="Borkovich K.A."/>
            <person name="Coleman J.J."/>
            <person name="Daboussi M.J."/>
            <person name="Di Pietro A."/>
            <person name="Dufresne M."/>
            <person name="Freitag M."/>
            <person name="Grabherr M."/>
            <person name="Henrissat B."/>
            <person name="Houterman P.M."/>
            <person name="Kang S."/>
            <person name="Shim W.B."/>
            <person name="Woloshuk C."/>
            <person name="Xie X."/>
            <person name="Xu J.R."/>
            <person name="Antoniw J."/>
            <person name="Baker S.E."/>
            <person name="Bluhm B.H."/>
            <person name="Breakspear A."/>
            <person name="Brown D.W."/>
            <person name="Butchko R.A."/>
            <person name="Chapman S."/>
            <person name="Coulson R."/>
            <person name="Coutinho P.M."/>
            <person name="Danchin E.G."/>
            <person name="Diener A."/>
            <person name="Gale L.R."/>
            <person name="Gardiner D.M."/>
            <person name="Goff S."/>
            <person name="Hammond-Kosack K.E."/>
            <person name="Hilburn K."/>
            <person name="Hua-Van A."/>
            <person name="Jonkers W."/>
            <person name="Kazan K."/>
            <person name="Kodira C.D."/>
            <person name="Koehrsen M."/>
            <person name="Kumar L."/>
            <person name="Lee Y.H."/>
            <person name="Li L."/>
            <person name="Manners J.M."/>
            <person name="Miranda-Saavedra D."/>
            <person name="Mukherjee M."/>
            <person name="Park G."/>
            <person name="Park J."/>
            <person name="Park S.Y."/>
            <person name="Proctor R.H."/>
            <person name="Regev A."/>
            <person name="Ruiz-Roldan M.C."/>
            <person name="Sain D."/>
            <person name="Sakthikumar S."/>
            <person name="Sykes S."/>
            <person name="Schwartz D.C."/>
            <person name="Turgeon B.G."/>
            <person name="Wapinski I."/>
            <person name="Yoder O."/>
            <person name="Young S."/>
            <person name="Zeng Q."/>
            <person name="Zhou S."/>
            <person name="Galagan J."/>
            <person name="Cuomo C.A."/>
            <person name="Kistler H.C."/>
            <person name="Rep M."/>
        </authorList>
    </citation>
    <scope>NUCLEOTIDE SEQUENCE [LARGE SCALE GENOMIC DNA]</scope>
    <source>
        <strain evidence="3">M3125 / FGSC 7600</strain>
    </source>
</reference>
<feature type="compositionally biased region" description="Polar residues" evidence="1">
    <location>
        <begin position="74"/>
        <end position="83"/>
    </location>
</feature>
<feature type="region of interest" description="Disordered" evidence="1">
    <location>
        <begin position="127"/>
        <end position="153"/>
    </location>
</feature>
<feature type="compositionally biased region" description="Low complexity" evidence="1">
    <location>
        <begin position="84"/>
        <end position="96"/>
    </location>
</feature>
<dbReference type="Proteomes" id="UP000009096">
    <property type="component" value="Chromosome 9"/>
</dbReference>
<keyword evidence="3" id="KW-1185">Reference proteome</keyword>
<name>W7MGX4_GIBM7</name>
<dbReference type="RefSeq" id="XP_018757134.1">
    <property type="nucleotide sequence ID" value="XM_018899124.1"/>
</dbReference>